<protein>
    <recommendedName>
        <fullName evidence="4">Prepilin-type N-terminal cleavage/methylation domain-containing protein</fullName>
    </recommendedName>
</protein>
<keyword evidence="1" id="KW-0812">Transmembrane</keyword>
<evidence type="ECO:0000313" key="2">
    <source>
        <dbReference type="EMBL" id="EDM23426.1"/>
    </source>
</evidence>
<comment type="caution">
    <text evidence="2">The sequence shown here is derived from an EMBL/GenBank/DDBJ whole genome shotgun (WGS) entry which is preliminary data.</text>
</comment>
<gene>
    <name evidence="2" type="ORF">CMTB2_09180</name>
</gene>
<name>A0AAI9AFX2_9BACT</name>
<reference evidence="2 3" key="1">
    <citation type="journal article" date="2011" name="Stand. Genomic Sci.">
        <title>Draft genome sequence of Caminibacter mediatlanticus strain TB-2, an epsilonproteobacterium isolated from a deep-sea hydrothermal vent.</title>
        <authorList>
            <person name="Giovannelli D."/>
            <person name="Ferriera S."/>
            <person name="Johnson J."/>
            <person name="Kravitz S."/>
            <person name="Perez-Rodriguez I."/>
            <person name="Ricci J."/>
            <person name="O'Brien C."/>
            <person name="Voordeckers J.W."/>
            <person name="Bini E."/>
            <person name="Vetriani C."/>
        </authorList>
    </citation>
    <scope>NUCLEOTIDE SEQUENCE [LARGE SCALE GENOMIC DNA]</scope>
    <source>
        <strain evidence="2 3">TB-2</strain>
    </source>
</reference>
<proteinExistence type="predicted"/>
<accession>A0AAI9AFX2</accession>
<keyword evidence="1" id="KW-1133">Transmembrane helix</keyword>
<dbReference type="EMBL" id="ABCJ01000006">
    <property type="protein sequence ID" value="EDM23426.1"/>
    <property type="molecule type" value="Genomic_DNA"/>
</dbReference>
<evidence type="ECO:0000256" key="1">
    <source>
        <dbReference type="SAM" id="Phobius"/>
    </source>
</evidence>
<evidence type="ECO:0000313" key="3">
    <source>
        <dbReference type="Proteomes" id="UP000003288"/>
    </source>
</evidence>
<organism evidence="2 3">
    <name type="scientific">Caminibacter mediatlanticus TB-2</name>
    <dbReference type="NCBI Taxonomy" id="391592"/>
    <lineage>
        <taxon>Bacteria</taxon>
        <taxon>Pseudomonadati</taxon>
        <taxon>Campylobacterota</taxon>
        <taxon>Epsilonproteobacteria</taxon>
        <taxon>Nautiliales</taxon>
        <taxon>Nautiliaceae</taxon>
        <taxon>Caminibacter</taxon>
    </lineage>
</organism>
<feature type="transmembrane region" description="Helical" evidence="1">
    <location>
        <begin position="6"/>
        <end position="26"/>
    </location>
</feature>
<evidence type="ECO:0008006" key="4">
    <source>
        <dbReference type="Google" id="ProtNLM"/>
    </source>
</evidence>
<dbReference type="AlphaFoldDB" id="A0AAI9AFX2"/>
<keyword evidence="1" id="KW-0472">Membrane</keyword>
<dbReference type="Proteomes" id="UP000003288">
    <property type="component" value="Unassembled WGS sequence"/>
</dbReference>
<sequence>MKSFTLIEMLISIMIFFIIISVALTISGNIRHLVNMFFNKKEFNLASSIALIEQKQRPNLYEQVIEFNITNDNVIHTLKKFKIKIKKEKVKNEFNLTIEKIKAYNKNHSNFAIEIK</sequence>